<comment type="caution">
    <text evidence="1">The sequence shown here is derived from an EMBL/GenBank/DDBJ whole genome shotgun (WGS) entry which is preliminary data.</text>
</comment>
<protein>
    <submittedName>
        <fullName evidence="1">Uncharacterized protein</fullName>
    </submittedName>
</protein>
<dbReference type="EMBL" id="SLWK01000001">
    <property type="protein sequence ID" value="TCO10577.1"/>
    <property type="molecule type" value="Genomic_DNA"/>
</dbReference>
<reference evidence="1 2" key="1">
    <citation type="submission" date="2019-03" db="EMBL/GenBank/DDBJ databases">
        <title>Genomic Encyclopedia of Type Strains, Phase IV (KMG-IV): sequencing the most valuable type-strain genomes for metagenomic binning, comparative biology and taxonomic classification.</title>
        <authorList>
            <person name="Goeker M."/>
        </authorList>
    </citation>
    <scope>NUCLEOTIDE SEQUENCE [LARGE SCALE GENOMIC DNA]</scope>
    <source>
        <strain evidence="1 2">DSM 24179</strain>
    </source>
</reference>
<name>A0A4R2GNG7_9BACT</name>
<dbReference type="AlphaFoldDB" id="A0A4R2GNG7"/>
<accession>A0A4R2GNG7</accession>
<evidence type="ECO:0000313" key="1">
    <source>
        <dbReference type="EMBL" id="TCO10577.1"/>
    </source>
</evidence>
<dbReference type="Proteomes" id="UP000295221">
    <property type="component" value="Unassembled WGS sequence"/>
</dbReference>
<proteinExistence type="predicted"/>
<evidence type="ECO:0000313" key="2">
    <source>
        <dbReference type="Proteomes" id="UP000295221"/>
    </source>
</evidence>
<keyword evidence="2" id="KW-1185">Reference proteome</keyword>
<sequence length="128" mass="14552">MLFAAFISSNSFSQEGLEVNVNSERTLGFEYWFNDKVAGVLRLHQGVLDGYSVAPMLFLNLKEINESTMLYLGVGLREVEEFETISIPLGLRVFPFDKTPNFGFTLELENVFGDDYILIPSFGLSYRF</sequence>
<gene>
    <name evidence="1" type="ORF">EV194_101207</name>
</gene>
<organism evidence="1 2">
    <name type="scientific">Natronoflexus pectinivorans</name>
    <dbReference type="NCBI Taxonomy" id="682526"/>
    <lineage>
        <taxon>Bacteria</taxon>
        <taxon>Pseudomonadati</taxon>
        <taxon>Bacteroidota</taxon>
        <taxon>Bacteroidia</taxon>
        <taxon>Marinilabiliales</taxon>
        <taxon>Marinilabiliaceae</taxon>
        <taxon>Natronoflexus</taxon>
    </lineage>
</organism>